<protein>
    <submittedName>
        <fullName evidence="1">Anhydro-N-acetylmuramic acid kinase</fullName>
        <ecNumber evidence="1">2.7.1.170</ecNumber>
    </submittedName>
</protein>
<dbReference type="PANTHER" id="PTHR30605:SF0">
    <property type="entry name" value="ANHYDRO-N-ACETYLMURAMIC ACID KINASE"/>
    <property type="match status" value="1"/>
</dbReference>
<dbReference type="GO" id="GO:0005524">
    <property type="term" value="F:ATP binding"/>
    <property type="evidence" value="ECO:0007669"/>
    <property type="project" value="InterPro"/>
</dbReference>
<keyword evidence="2" id="KW-1185">Reference proteome</keyword>
<dbReference type="InterPro" id="IPR005338">
    <property type="entry name" value="Anhydro_N_Ac-Mur_kinase"/>
</dbReference>
<dbReference type="Pfam" id="PF03702">
    <property type="entry name" value="AnmK"/>
    <property type="match status" value="1"/>
</dbReference>
<dbReference type="EMBL" id="JACHYB010000002">
    <property type="protein sequence ID" value="MBB3188514.1"/>
    <property type="molecule type" value="Genomic_DNA"/>
</dbReference>
<dbReference type="SUPFAM" id="SSF53067">
    <property type="entry name" value="Actin-like ATPase domain"/>
    <property type="match status" value="1"/>
</dbReference>
<dbReference type="GO" id="GO:0006040">
    <property type="term" value="P:amino sugar metabolic process"/>
    <property type="evidence" value="ECO:0007669"/>
    <property type="project" value="InterPro"/>
</dbReference>
<keyword evidence="1" id="KW-0808">Transferase</keyword>
<keyword evidence="1" id="KW-0418">Kinase</keyword>
<dbReference type="EC" id="2.7.1.170" evidence="1"/>
<dbReference type="Gene3D" id="3.30.420.40">
    <property type="match status" value="2"/>
</dbReference>
<sequence length="362" mass="39900">MPSLETYTVIGLMSGTSLDGLDMACCEFSEPSPGRYTYNIIAAETVPYTEEWKQRLSTLENAFAYDYVFTNAQLGEYIGEKVHAFIARNDLHPCLIASHGHTIFHQPQHGFSSQIGDGNAILVKTGIPVIYDFRSLDVALGGQGAPLVPVGDQLLFSGYEACLNLGGISNISYNRDGKRVAYDISLCNIPLNYLARQLGKEYDHNGEEARAGVVNPTLFQAMNRQDYFKEQGPKSLGKEWFVDIFRPLLDEYNLPVQDKLRTTVEHIAFQITRDLASLPQGKILITGGGAFNAFLIEQMQQLTHHRLFVPDALLVNYKEALAFAFLGMLRMTNKINTLASVTGASEDSCSGSITGLPAPMLS</sequence>
<dbReference type="GO" id="GO:0016773">
    <property type="term" value="F:phosphotransferase activity, alcohol group as acceptor"/>
    <property type="evidence" value="ECO:0007669"/>
    <property type="project" value="InterPro"/>
</dbReference>
<evidence type="ECO:0000313" key="2">
    <source>
        <dbReference type="Proteomes" id="UP000544222"/>
    </source>
</evidence>
<evidence type="ECO:0000313" key="1">
    <source>
        <dbReference type="EMBL" id="MBB3188514.1"/>
    </source>
</evidence>
<gene>
    <name evidence="1" type="ORF">FHX64_002712</name>
</gene>
<proteinExistence type="predicted"/>
<dbReference type="InterPro" id="IPR043129">
    <property type="entry name" value="ATPase_NBD"/>
</dbReference>
<dbReference type="AlphaFoldDB" id="A0A7W5DTY4"/>
<dbReference type="PANTHER" id="PTHR30605">
    <property type="entry name" value="ANHYDRO-N-ACETYLMURAMIC ACID KINASE"/>
    <property type="match status" value="1"/>
</dbReference>
<reference evidence="1 2" key="1">
    <citation type="submission" date="2020-08" db="EMBL/GenBank/DDBJ databases">
        <title>Genomic Encyclopedia of Type Strains, Phase IV (KMG-IV): sequencing the most valuable type-strain genomes for metagenomic binning, comparative biology and taxonomic classification.</title>
        <authorList>
            <person name="Goeker M."/>
        </authorList>
    </citation>
    <scope>NUCLEOTIDE SEQUENCE [LARGE SCALE GENOMIC DNA]</scope>
    <source>
        <strain evidence="1 2">DSM 27471</strain>
    </source>
</reference>
<dbReference type="GO" id="GO:0009254">
    <property type="term" value="P:peptidoglycan turnover"/>
    <property type="evidence" value="ECO:0007669"/>
    <property type="project" value="InterPro"/>
</dbReference>
<organism evidence="1 2">
    <name type="scientific">Microbacter margulisiae</name>
    <dbReference type="NCBI Taxonomy" id="1350067"/>
    <lineage>
        <taxon>Bacteria</taxon>
        <taxon>Pseudomonadati</taxon>
        <taxon>Bacteroidota</taxon>
        <taxon>Bacteroidia</taxon>
        <taxon>Bacteroidales</taxon>
        <taxon>Porphyromonadaceae</taxon>
        <taxon>Microbacter</taxon>
    </lineage>
</organism>
<name>A0A7W5DTY4_9PORP</name>
<dbReference type="Proteomes" id="UP000544222">
    <property type="component" value="Unassembled WGS sequence"/>
</dbReference>
<dbReference type="GO" id="GO:0016301">
    <property type="term" value="F:kinase activity"/>
    <property type="evidence" value="ECO:0007669"/>
    <property type="project" value="UniProtKB-KW"/>
</dbReference>
<dbReference type="NCBIfam" id="NF007144">
    <property type="entry name" value="PRK09585.2-3"/>
    <property type="match status" value="1"/>
</dbReference>
<comment type="caution">
    <text evidence="1">The sequence shown here is derived from an EMBL/GenBank/DDBJ whole genome shotgun (WGS) entry which is preliminary data.</text>
</comment>
<dbReference type="RefSeq" id="WP_183414272.1">
    <property type="nucleotide sequence ID" value="NZ_JACHYB010000002.1"/>
</dbReference>
<accession>A0A7W5DTY4</accession>